<gene>
    <name evidence="8" type="ORF">HPO_06012</name>
</gene>
<dbReference type="Pfam" id="PF01028">
    <property type="entry name" value="Topoisom_I"/>
    <property type="match status" value="1"/>
</dbReference>
<comment type="catalytic activity">
    <reaction evidence="1">
        <text>ATP-independent breakage of single-stranded DNA, followed by passage and rejoining.</text>
        <dbReference type="EC" id="5.6.2.1"/>
    </reaction>
</comment>
<dbReference type="InterPro" id="IPR011010">
    <property type="entry name" value="DNA_brk_join_enz"/>
</dbReference>
<dbReference type="Gene3D" id="1.10.132.120">
    <property type="match status" value="1"/>
</dbReference>
<evidence type="ECO:0000256" key="1">
    <source>
        <dbReference type="ARBA" id="ARBA00000213"/>
    </source>
</evidence>
<evidence type="ECO:0000256" key="5">
    <source>
        <dbReference type="ARBA" id="ARBA00023125"/>
    </source>
</evidence>
<feature type="domain" description="DNA topoisomerase I catalytic core eukaryotic-type" evidence="7">
    <location>
        <begin position="4"/>
        <end position="163"/>
    </location>
</feature>
<keyword evidence="9" id="KW-1185">Reference proteome</keyword>
<evidence type="ECO:0000259" key="7">
    <source>
        <dbReference type="Pfam" id="PF01028"/>
    </source>
</evidence>
<dbReference type="GO" id="GO:0003917">
    <property type="term" value="F:DNA topoisomerase type I (single strand cut, ATP-independent) activity"/>
    <property type="evidence" value="ECO:0007669"/>
    <property type="project" value="UniProtKB-EC"/>
</dbReference>
<dbReference type="AlphaFoldDB" id="A0A062VAU8"/>
<dbReference type="InterPro" id="IPR001631">
    <property type="entry name" value="TopoI"/>
</dbReference>
<evidence type="ECO:0000313" key="8">
    <source>
        <dbReference type="EMBL" id="KCZ99468.1"/>
    </source>
</evidence>
<dbReference type="PRINTS" id="PR00416">
    <property type="entry name" value="EUTPISMRASEI"/>
</dbReference>
<keyword evidence="5" id="KW-0238">DNA-binding</keyword>
<organism evidence="8 9">
    <name type="scientific">Hyphomonas polymorpha PS728</name>
    <dbReference type="NCBI Taxonomy" id="1280954"/>
    <lineage>
        <taxon>Bacteria</taxon>
        <taxon>Pseudomonadati</taxon>
        <taxon>Pseudomonadota</taxon>
        <taxon>Alphaproteobacteria</taxon>
        <taxon>Hyphomonadales</taxon>
        <taxon>Hyphomonadaceae</taxon>
        <taxon>Hyphomonas</taxon>
    </lineage>
</organism>
<dbReference type="PROSITE" id="PS52038">
    <property type="entry name" value="TOPO_IB_2"/>
    <property type="match status" value="1"/>
</dbReference>
<dbReference type="SUPFAM" id="SSF56349">
    <property type="entry name" value="DNA breaking-rejoining enzymes"/>
    <property type="match status" value="1"/>
</dbReference>
<sequence length="227" mass="24503">MATAKFEDLPEFARRLPRLRAALRRQLRSPADDREFALAVIVGLLDCAGLRIGHRRHRQRTGAVGATTLQSRHLRKKPDGLLLTFPGKSGQKQTVNVEDPEIAAALIDLTRMPGPDLFVLEEGRITASMVNQFIAELMGAGFTSKDFRTWGGSVAATRALLAAPPPSIPEVARAAADWLGNTPAVARSAYIHPAILEAAARNITPTAKGGPVRLRADERLCYALISG</sequence>
<protein>
    <recommendedName>
        <fullName evidence="3">DNA topoisomerase</fullName>
        <ecNumber evidence="3">5.6.2.1</ecNumber>
    </recommendedName>
</protein>
<evidence type="ECO:0000256" key="4">
    <source>
        <dbReference type="ARBA" id="ARBA00023029"/>
    </source>
</evidence>
<evidence type="ECO:0000313" key="9">
    <source>
        <dbReference type="Proteomes" id="UP000027100"/>
    </source>
</evidence>
<dbReference type="GO" id="GO:0003677">
    <property type="term" value="F:DNA binding"/>
    <property type="evidence" value="ECO:0007669"/>
    <property type="project" value="UniProtKB-KW"/>
</dbReference>
<reference evidence="8 9" key="1">
    <citation type="journal article" date="2014" name="Antonie Van Leeuwenhoek">
        <title>Hyphomonas beringensis sp. nov. and Hyphomonas chukchiensis sp. nov., isolated from surface seawater of the Bering Sea and Chukchi Sea.</title>
        <authorList>
            <person name="Li C."/>
            <person name="Lai Q."/>
            <person name="Li G."/>
            <person name="Dong C."/>
            <person name="Wang J."/>
            <person name="Liao Y."/>
            <person name="Shao Z."/>
        </authorList>
    </citation>
    <scope>NUCLEOTIDE SEQUENCE [LARGE SCALE GENOMIC DNA]</scope>
    <source>
        <strain evidence="8 9">PS728</strain>
    </source>
</reference>
<evidence type="ECO:0000256" key="3">
    <source>
        <dbReference type="ARBA" id="ARBA00012891"/>
    </source>
</evidence>
<dbReference type="eggNOG" id="COG3569">
    <property type="taxonomic scope" value="Bacteria"/>
</dbReference>
<dbReference type="GO" id="GO:0006265">
    <property type="term" value="P:DNA topological change"/>
    <property type="evidence" value="ECO:0007669"/>
    <property type="project" value="InterPro"/>
</dbReference>
<dbReference type="Gene3D" id="3.90.15.10">
    <property type="entry name" value="Topoisomerase I, Chain A, domain 3"/>
    <property type="match status" value="1"/>
</dbReference>
<comment type="caution">
    <text evidence="8">The sequence shown here is derived from an EMBL/GenBank/DDBJ whole genome shotgun (WGS) entry which is preliminary data.</text>
</comment>
<accession>A0A062VAU8</accession>
<keyword evidence="4" id="KW-0799">Topoisomerase</keyword>
<dbReference type="OrthoDB" id="9778962at2"/>
<dbReference type="EC" id="5.6.2.1" evidence="3"/>
<proteinExistence type="inferred from homology"/>
<name>A0A062VAU8_9PROT</name>
<evidence type="ECO:0000256" key="6">
    <source>
        <dbReference type="ARBA" id="ARBA00023235"/>
    </source>
</evidence>
<dbReference type="InterPro" id="IPR014711">
    <property type="entry name" value="TopoI_cat_a-hlx-sub_euk"/>
</dbReference>
<evidence type="ECO:0000256" key="2">
    <source>
        <dbReference type="ARBA" id="ARBA00006645"/>
    </source>
</evidence>
<keyword evidence="6 8" id="KW-0413">Isomerase</keyword>
<comment type="similarity">
    <text evidence="2">Belongs to the type IB topoisomerase family.</text>
</comment>
<dbReference type="Proteomes" id="UP000027100">
    <property type="component" value="Unassembled WGS sequence"/>
</dbReference>
<dbReference type="EMBL" id="ARYM01000005">
    <property type="protein sequence ID" value="KCZ99468.1"/>
    <property type="molecule type" value="Genomic_DNA"/>
</dbReference>
<dbReference type="InterPro" id="IPR013500">
    <property type="entry name" value="TopoI_cat_euk"/>
</dbReference>
<dbReference type="STRING" id="1280954.HPO_06012"/>
<dbReference type="RefSeq" id="WP_051612350.1">
    <property type="nucleotide sequence ID" value="NZ_ARYM01000005.1"/>
</dbReference>